<evidence type="ECO:0000313" key="4">
    <source>
        <dbReference type="Proteomes" id="UP000199632"/>
    </source>
</evidence>
<sequence>MRLLVLGGTAFLGRAVARTAHAAGHDVTCLARGESGGAVDGVRFVTGDRDRPDGLSAVDGETFDAVFDVTLRPSHARHAAAALAGRVGHYSFVSTCNVYPDDATPGQRADTAKLHDPAPPEVDNPRDGQMEMYGPCKVSCENAIRDGIGADRVFILRAGLIVGPEDRSDRFPYWVARMRRGGEVLAPGSPNDSVSFVDVDDLADWVLLAGRTGLVGAFDGMGPAMPRSRFLTELRDALAPPGTTLTWVDQEFLVEQDVRPWSGERALPLWLPLPEYAGFMTRDVTRSVEAGLPARPIADTALRTAHWMESTPQDVKAGGLAERDEAFVLREWHTRSA</sequence>
<dbReference type="STRING" id="137265.SAMN05421684_1773"/>
<dbReference type="SUPFAM" id="SSF51735">
    <property type="entry name" value="NAD(P)-binding Rossmann-fold domains"/>
    <property type="match status" value="1"/>
</dbReference>
<accession>A0A1H3N2Q0</accession>
<dbReference type="OrthoDB" id="7941246at2"/>
<feature type="compositionally biased region" description="Basic and acidic residues" evidence="1">
    <location>
        <begin position="110"/>
        <end position="128"/>
    </location>
</feature>
<gene>
    <name evidence="3" type="ORF">SAMN05421684_1773</name>
</gene>
<evidence type="ECO:0000259" key="2">
    <source>
        <dbReference type="Pfam" id="PF01370"/>
    </source>
</evidence>
<dbReference type="Pfam" id="PF01370">
    <property type="entry name" value="Epimerase"/>
    <property type="match status" value="1"/>
</dbReference>
<dbReference type="InterPro" id="IPR036291">
    <property type="entry name" value="NAD(P)-bd_dom_sf"/>
</dbReference>
<proteinExistence type="predicted"/>
<dbReference type="EMBL" id="FNQB01000001">
    <property type="protein sequence ID" value="SDY83044.1"/>
    <property type="molecule type" value="Genomic_DNA"/>
</dbReference>
<dbReference type="Gene3D" id="3.40.50.720">
    <property type="entry name" value="NAD(P)-binding Rossmann-like Domain"/>
    <property type="match status" value="1"/>
</dbReference>
<dbReference type="Proteomes" id="UP000199632">
    <property type="component" value="Unassembled WGS sequence"/>
</dbReference>
<feature type="domain" description="NAD-dependent epimerase/dehydratase" evidence="2">
    <location>
        <begin position="4"/>
        <end position="211"/>
    </location>
</feature>
<dbReference type="InterPro" id="IPR001509">
    <property type="entry name" value="Epimerase_deHydtase"/>
</dbReference>
<reference evidence="4" key="1">
    <citation type="submission" date="2016-10" db="EMBL/GenBank/DDBJ databases">
        <authorList>
            <person name="Varghese N."/>
            <person name="Submissions S."/>
        </authorList>
    </citation>
    <scope>NUCLEOTIDE SEQUENCE [LARGE SCALE GENOMIC DNA]</scope>
    <source>
        <strain evidence="4">DSM 44718</strain>
    </source>
</reference>
<name>A0A1H3N2Q0_9ACTN</name>
<dbReference type="InterPro" id="IPR050177">
    <property type="entry name" value="Lipid_A_modif_metabolic_enz"/>
</dbReference>
<dbReference type="AlphaFoldDB" id="A0A1H3N2Q0"/>
<feature type="region of interest" description="Disordered" evidence="1">
    <location>
        <begin position="103"/>
        <end position="128"/>
    </location>
</feature>
<dbReference type="PANTHER" id="PTHR43245">
    <property type="entry name" value="BIFUNCTIONAL POLYMYXIN RESISTANCE PROTEIN ARNA"/>
    <property type="match status" value="1"/>
</dbReference>
<dbReference type="PANTHER" id="PTHR43245:SF13">
    <property type="entry name" value="UDP-D-APIOSE_UDP-D-XYLOSE SYNTHASE 2"/>
    <property type="match status" value="1"/>
</dbReference>
<evidence type="ECO:0000256" key="1">
    <source>
        <dbReference type="SAM" id="MobiDB-lite"/>
    </source>
</evidence>
<organism evidence="3 4">
    <name type="scientific">Asanoa ishikariensis</name>
    <dbReference type="NCBI Taxonomy" id="137265"/>
    <lineage>
        <taxon>Bacteria</taxon>
        <taxon>Bacillati</taxon>
        <taxon>Actinomycetota</taxon>
        <taxon>Actinomycetes</taxon>
        <taxon>Micromonosporales</taxon>
        <taxon>Micromonosporaceae</taxon>
        <taxon>Asanoa</taxon>
    </lineage>
</organism>
<keyword evidence="4" id="KW-1185">Reference proteome</keyword>
<protein>
    <submittedName>
        <fullName evidence="3">Nucleoside-diphosphate-sugar epimerase</fullName>
    </submittedName>
</protein>
<evidence type="ECO:0000313" key="3">
    <source>
        <dbReference type="EMBL" id="SDY83044.1"/>
    </source>
</evidence>
<dbReference type="RefSeq" id="WP_090789128.1">
    <property type="nucleotide sequence ID" value="NZ_BOND01000028.1"/>
</dbReference>